<dbReference type="GO" id="GO:0016020">
    <property type="term" value="C:membrane"/>
    <property type="evidence" value="ECO:0007669"/>
    <property type="project" value="UniProtKB-SubCell"/>
</dbReference>
<keyword evidence="4" id="KW-0808">Transferase</keyword>
<keyword evidence="5" id="KW-0812">Transmembrane</keyword>
<protein>
    <recommendedName>
        <fullName evidence="11">Glycosyltransferase family 92 protein</fullName>
    </recommendedName>
</protein>
<dbReference type="EMBL" id="JBAMIC010004070">
    <property type="protein sequence ID" value="KAK7087974.1"/>
    <property type="molecule type" value="Genomic_DNA"/>
</dbReference>
<dbReference type="AlphaFoldDB" id="A0AAN9AJK0"/>
<sequence>MRVTMMLRRRAKRGLCVVLGCYALFLLFSLTSHQEEAASDPIISLSPERRGGRAALSDHHHQDGEREEDKDGGGGDTEGEEQQEALLPEALDRAIQQQPGAPAVRKKLSRLEPQQVNVVVEDAQPETFAKHRPFPKNNASFKDLRPEESGQIMHPMDRLKLLKREEEEGEKVGKGKKTVMVKAHPLDRLRAMRRGGKIVNMDIPVPRIPVVLDVNPEKDDSGFRNLEPEDNEEASEEAVRDKGVWLAPDGTAGDLQQVNTDSLLVVGQQPHLDPSSSTPDRAQSLQTASMLNISISQGSANFQELADVTVYSAFYDDRLSAPLVRMLAVGPTSRRPSAGSLWCVFAAESSEPSKVSFRQTADCKRMKKYCFYMLHCQVPAGVHYHPGQSNNSVVLVAGKGDNHALNHRGERLQLNVIVNAKRPSTSDQSAVFSVCVPPLYGRVSVVQLVEFVELNRLLGAAHFTFYKFRASREVAQVLAFYEVAGVATVLPWNLPAPNDVWSKGQGLAAGDCLFRNMHLVDFVAFHDLDEVMVPRQAPTWRGLMQTIHEQSEGLHSIAAVYELLPVNFYALGADGKPPSSRFAATIRQSDVDKFATLRNILRGSVLSANLTKLLVRPERVLELDVHSLVTPISELFVSYKVDPHAASVHHYKYQACGPETEAASSTVLNCNKLSEDRTVWHYKNVLVERTKAVLQKLYHS</sequence>
<dbReference type="Pfam" id="PF01697">
    <property type="entry name" value="Glyco_transf_92"/>
    <property type="match status" value="1"/>
</dbReference>
<feature type="region of interest" description="Disordered" evidence="8">
    <location>
        <begin position="216"/>
        <end position="237"/>
    </location>
</feature>
<keyword evidence="6" id="KW-1133">Transmembrane helix</keyword>
<dbReference type="InterPro" id="IPR008166">
    <property type="entry name" value="Glyco_transf_92"/>
</dbReference>
<dbReference type="Proteomes" id="UP001374579">
    <property type="component" value="Unassembled WGS sequence"/>
</dbReference>
<evidence type="ECO:0000256" key="1">
    <source>
        <dbReference type="ARBA" id="ARBA00004167"/>
    </source>
</evidence>
<dbReference type="PANTHER" id="PTHR21461:SF69">
    <property type="entry name" value="GLYCOSYLTRANSFERASE FAMILY 92 PROTEIN"/>
    <property type="match status" value="1"/>
</dbReference>
<dbReference type="PANTHER" id="PTHR21461">
    <property type="entry name" value="GLYCOSYLTRANSFERASE FAMILY 92 PROTEIN"/>
    <property type="match status" value="1"/>
</dbReference>
<reference evidence="9 10" key="1">
    <citation type="submission" date="2024-02" db="EMBL/GenBank/DDBJ databases">
        <title>Chromosome-scale genome assembly of the rough periwinkle Littorina saxatilis.</title>
        <authorList>
            <person name="De Jode A."/>
            <person name="Faria R."/>
            <person name="Formenti G."/>
            <person name="Sims Y."/>
            <person name="Smith T.P."/>
            <person name="Tracey A."/>
            <person name="Wood J.M.D."/>
            <person name="Zagrodzka Z.B."/>
            <person name="Johannesson K."/>
            <person name="Butlin R.K."/>
            <person name="Leder E.H."/>
        </authorList>
    </citation>
    <scope>NUCLEOTIDE SEQUENCE [LARGE SCALE GENOMIC DNA]</scope>
    <source>
        <strain evidence="9">Snail1</strain>
        <tissue evidence="9">Muscle</tissue>
    </source>
</reference>
<evidence type="ECO:0000313" key="9">
    <source>
        <dbReference type="EMBL" id="KAK7087974.1"/>
    </source>
</evidence>
<keyword evidence="3" id="KW-0328">Glycosyltransferase</keyword>
<comment type="subcellular location">
    <subcellularLocation>
        <location evidence="1">Membrane</location>
        <topology evidence="1">Single-pass membrane protein</topology>
    </subcellularLocation>
</comment>
<keyword evidence="10" id="KW-1185">Reference proteome</keyword>
<evidence type="ECO:0000256" key="3">
    <source>
        <dbReference type="ARBA" id="ARBA00022676"/>
    </source>
</evidence>
<dbReference type="GO" id="GO:0016757">
    <property type="term" value="F:glycosyltransferase activity"/>
    <property type="evidence" value="ECO:0007669"/>
    <property type="project" value="UniProtKB-KW"/>
</dbReference>
<evidence type="ECO:0000313" key="10">
    <source>
        <dbReference type="Proteomes" id="UP001374579"/>
    </source>
</evidence>
<comment type="similarity">
    <text evidence="2">Belongs to the glycosyltransferase 92 family.</text>
</comment>
<name>A0AAN9AJK0_9CAEN</name>
<evidence type="ECO:0000256" key="8">
    <source>
        <dbReference type="SAM" id="MobiDB-lite"/>
    </source>
</evidence>
<comment type="caution">
    <text evidence="9">The sequence shown here is derived from an EMBL/GenBank/DDBJ whole genome shotgun (WGS) entry which is preliminary data.</text>
</comment>
<feature type="region of interest" description="Disordered" evidence="8">
    <location>
        <begin position="41"/>
        <end position="81"/>
    </location>
</feature>
<proteinExistence type="inferred from homology"/>
<dbReference type="GO" id="GO:0005737">
    <property type="term" value="C:cytoplasm"/>
    <property type="evidence" value="ECO:0007669"/>
    <property type="project" value="TreeGrafter"/>
</dbReference>
<evidence type="ECO:0000256" key="7">
    <source>
        <dbReference type="ARBA" id="ARBA00023136"/>
    </source>
</evidence>
<accession>A0AAN9AJK0</accession>
<keyword evidence="7" id="KW-0472">Membrane</keyword>
<feature type="compositionally biased region" description="Basic and acidic residues" evidence="8">
    <location>
        <begin position="47"/>
        <end position="73"/>
    </location>
</feature>
<evidence type="ECO:0000256" key="4">
    <source>
        <dbReference type="ARBA" id="ARBA00022679"/>
    </source>
</evidence>
<organism evidence="9 10">
    <name type="scientific">Littorina saxatilis</name>
    <dbReference type="NCBI Taxonomy" id="31220"/>
    <lineage>
        <taxon>Eukaryota</taxon>
        <taxon>Metazoa</taxon>
        <taxon>Spiralia</taxon>
        <taxon>Lophotrochozoa</taxon>
        <taxon>Mollusca</taxon>
        <taxon>Gastropoda</taxon>
        <taxon>Caenogastropoda</taxon>
        <taxon>Littorinimorpha</taxon>
        <taxon>Littorinoidea</taxon>
        <taxon>Littorinidae</taxon>
        <taxon>Littorina</taxon>
    </lineage>
</organism>
<evidence type="ECO:0008006" key="11">
    <source>
        <dbReference type="Google" id="ProtNLM"/>
    </source>
</evidence>
<gene>
    <name evidence="9" type="ORF">V1264_021958</name>
</gene>
<evidence type="ECO:0000256" key="5">
    <source>
        <dbReference type="ARBA" id="ARBA00022692"/>
    </source>
</evidence>
<evidence type="ECO:0000256" key="6">
    <source>
        <dbReference type="ARBA" id="ARBA00022989"/>
    </source>
</evidence>
<evidence type="ECO:0000256" key="2">
    <source>
        <dbReference type="ARBA" id="ARBA00007647"/>
    </source>
</evidence>